<comment type="caution">
    <text evidence="7">The sequence shown here is derived from an EMBL/GenBank/DDBJ whole genome shotgun (WGS) entry which is preliminary data.</text>
</comment>
<feature type="transmembrane region" description="Helical" evidence="6">
    <location>
        <begin position="291"/>
        <end position="316"/>
    </location>
</feature>
<keyword evidence="8" id="KW-1185">Reference proteome</keyword>
<accession>A0ABR2ITY4</accession>
<feature type="region of interest" description="Disordered" evidence="5">
    <location>
        <begin position="187"/>
        <end position="214"/>
    </location>
</feature>
<feature type="transmembrane region" description="Helical" evidence="6">
    <location>
        <begin position="336"/>
        <end position="356"/>
    </location>
</feature>
<dbReference type="PANTHER" id="PTHR31794">
    <property type="entry name" value="AUXIN EFFLUX TRANSPORTER FAMILY PROTEIN (EUROFUNG)"/>
    <property type="match status" value="1"/>
</dbReference>
<feature type="transmembrane region" description="Helical" evidence="6">
    <location>
        <begin position="389"/>
        <end position="415"/>
    </location>
</feature>
<organism evidence="7 8">
    <name type="scientific">Apiospora arundinis</name>
    <dbReference type="NCBI Taxonomy" id="335852"/>
    <lineage>
        <taxon>Eukaryota</taxon>
        <taxon>Fungi</taxon>
        <taxon>Dikarya</taxon>
        <taxon>Ascomycota</taxon>
        <taxon>Pezizomycotina</taxon>
        <taxon>Sordariomycetes</taxon>
        <taxon>Xylariomycetidae</taxon>
        <taxon>Amphisphaeriales</taxon>
        <taxon>Apiosporaceae</taxon>
        <taxon>Apiospora</taxon>
    </lineage>
</organism>
<gene>
    <name evidence="7" type="ORF">PGQ11_006546</name>
</gene>
<feature type="transmembrane region" description="Helical" evidence="6">
    <location>
        <begin position="427"/>
        <end position="446"/>
    </location>
</feature>
<evidence type="ECO:0000256" key="6">
    <source>
        <dbReference type="SAM" id="Phobius"/>
    </source>
</evidence>
<evidence type="ECO:0000313" key="8">
    <source>
        <dbReference type="Proteomes" id="UP001390339"/>
    </source>
</evidence>
<proteinExistence type="predicted"/>
<evidence type="ECO:0000256" key="3">
    <source>
        <dbReference type="ARBA" id="ARBA00022989"/>
    </source>
</evidence>
<evidence type="ECO:0000256" key="4">
    <source>
        <dbReference type="ARBA" id="ARBA00023136"/>
    </source>
</evidence>
<keyword evidence="2 6" id="KW-0812">Transmembrane</keyword>
<evidence type="ECO:0000256" key="2">
    <source>
        <dbReference type="ARBA" id="ARBA00022692"/>
    </source>
</evidence>
<dbReference type="Pfam" id="PF03547">
    <property type="entry name" value="Mem_trans"/>
    <property type="match status" value="1"/>
</dbReference>
<feature type="compositionally biased region" description="Acidic residues" evidence="5">
    <location>
        <begin position="198"/>
        <end position="214"/>
    </location>
</feature>
<feature type="compositionally biased region" description="Basic and acidic residues" evidence="5">
    <location>
        <begin position="187"/>
        <end position="196"/>
    </location>
</feature>
<feature type="transmembrane region" description="Helical" evidence="6">
    <location>
        <begin position="22"/>
        <end position="47"/>
    </location>
</feature>
<dbReference type="PANTHER" id="PTHR31794:SF4">
    <property type="entry name" value="AUXIN EFFLUX TRANSPORTER FAMILY PROTEIN (EUROFUNG)"/>
    <property type="match status" value="1"/>
</dbReference>
<protein>
    <submittedName>
        <fullName evidence="7">Auxin efflux carrier</fullName>
    </submittedName>
</protein>
<evidence type="ECO:0000313" key="7">
    <source>
        <dbReference type="EMBL" id="KAK8867968.1"/>
    </source>
</evidence>
<dbReference type="EMBL" id="JAPCWZ010000004">
    <property type="protein sequence ID" value="KAK8867968.1"/>
    <property type="molecule type" value="Genomic_DNA"/>
</dbReference>
<feature type="transmembrane region" description="Helical" evidence="6">
    <location>
        <begin position="467"/>
        <end position="485"/>
    </location>
</feature>
<reference evidence="7 8" key="1">
    <citation type="journal article" date="2024" name="IMA Fungus">
        <title>Apiospora arundinis, a panoply of carbohydrate-active enzymes and secondary metabolites.</title>
        <authorList>
            <person name="Sorensen T."/>
            <person name="Petersen C."/>
            <person name="Muurmann A.T."/>
            <person name="Christiansen J.V."/>
            <person name="Brundto M.L."/>
            <person name="Overgaard C.K."/>
            <person name="Boysen A.T."/>
            <person name="Wollenberg R.D."/>
            <person name="Larsen T.O."/>
            <person name="Sorensen J.L."/>
            <person name="Nielsen K.L."/>
            <person name="Sondergaard T.E."/>
        </authorList>
    </citation>
    <scope>NUCLEOTIDE SEQUENCE [LARGE SCALE GENOMIC DNA]</scope>
    <source>
        <strain evidence="7 8">AAU 773</strain>
    </source>
</reference>
<keyword evidence="3 6" id="KW-1133">Transmembrane helix</keyword>
<dbReference type="Proteomes" id="UP001390339">
    <property type="component" value="Unassembled WGS sequence"/>
</dbReference>
<sequence length="490" mass="51752">MTTHAFQPETAVMAPTGLSESFLGAIQASLSVLLIIACGAIAAQWNILDANNTKPLSKLCVRIFLPALLITKIGADLEAGSAGRYGIVLVWALACHLLSFLIGLFAHRVLGMPDWTMVAVMFNNSTSYPLLLIGALADTGILETLIGGRGESVSQAVGSTEAYFLVFSTVSNCLTFAVGPRLIDTEHAPEEEKGDVGDGQDDEPNDGEPLPDEESALLHPTEALRSVNPFASSSSSSSSTSFFLSKAANKRRASGGSLCRPPRRRVTLVTRKQWAKLSPRARWWLTLASDFFNAPLLGAILGAVIGLVPALHRAFFNDSNDGGIFTAWLTSPLKKIGGIFVPLPVVIAGVSLYSSLQRKESQGSSSSGRGQGQDQSQVVAKSSNKHPKAAVTVSFILFVRFVLWTGLSIGIVYGLASQTGLLGDDPMLRFAMMLMPVGPPATKLIAMVQVSGAGEGEEASIAKLLTISYLMSPVLSFTVVGGLTASQASL</sequence>
<dbReference type="InterPro" id="IPR004776">
    <property type="entry name" value="Mem_transp_PIN-like"/>
</dbReference>
<feature type="transmembrane region" description="Helical" evidence="6">
    <location>
        <begin position="87"/>
        <end position="107"/>
    </location>
</feature>
<comment type="subcellular location">
    <subcellularLocation>
        <location evidence="1">Membrane</location>
        <topology evidence="1">Multi-pass membrane protein</topology>
    </subcellularLocation>
</comment>
<keyword evidence="4 6" id="KW-0472">Membrane</keyword>
<name>A0ABR2ITY4_9PEZI</name>
<evidence type="ECO:0000256" key="1">
    <source>
        <dbReference type="ARBA" id="ARBA00004141"/>
    </source>
</evidence>
<feature type="region of interest" description="Disordered" evidence="5">
    <location>
        <begin position="361"/>
        <end position="381"/>
    </location>
</feature>
<feature type="compositionally biased region" description="Low complexity" evidence="5">
    <location>
        <begin position="362"/>
        <end position="377"/>
    </location>
</feature>
<evidence type="ECO:0000256" key="5">
    <source>
        <dbReference type="SAM" id="MobiDB-lite"/>
    </source>
</evidence>